<protein>
    <recommendedName>
        <fullName evidence="5">ABC transporter permease</fullName>
    </recommendedName>
</protein>
<dbReference type="STRING" id="1862672.BO225_01030"/>
<name>A0A1U7NQC3_9FIRM</name>
<keyword evidence="4" id="KW-1185">Reference proteome</keyword>
<keyword evidence="2" id="KW-0812">Transmembrane</keyword>
<comment type="caution">
    <text evidence="3">The sequence shown here is derived from an EMBL/GenBank/DDBJ whole genome shotgun (WGS) entry which is preliminary data.</text>
</comment>
<proteinExistence type="predicted"/>
<dbReference type="EMBL" id="MPKA01000034">
    <property type="protein sequence ID" value="OLU47831.1"/>
    <property type="molecule type" value="Genomic_DNA"/>
</dbReference>
<accession>A0A1U7NQC3</accession>
<evidence type="ECO:0000313" key="4">
    <source>
        <dbReference type="Proteomes" id="UP000186705"/>
    </source>
</evidence>
<feature type="transmembrane region" description="Helical" evidence="2">
    <location>
        <begin position="12"/>
        <end position="30"/>
    </location>
</feature>
<evidence type="ECO:0000256" key="1">
    <source>
        <dbReference type="SAM" id="Coils"/>
    </source>
</evidence>
<sequence>MNPIIQQCLYAYFYFILYSFGGWVVQGLYVGYKQHKFLNTGFFHGPYVPIFGVGCLLIIYIVDPLSRNPFLVFINTFWITSVIEYWTSWYLQKKYHRLWWDYSNKPFNIHGRVCLLNSTLYGIAGLVITFFVQPYVQRMTIDMPIHVLMSIELIWSSVFWTDVIITNLEMHHHVQALEELHEHVKQALAEKNEKLKTEYVEMAKLNLEKMKKNSRHLKAFVHQRLENQYEESIQHLEKLRSELRPNQK</sequence>
<keyword evidence="1" id="KW-0175">Coiled coil</keyword>
<organism evidence="3 4">
    <name type="scientific">Dubosiella newyorkensis</name>
    <dbReference type="NCBI Taxonomy" id="1862672"/>
    <lineage>
        <taxon>Bacteria</taxon>
        <taxon>Bacillati</taxon>
        <taxon>Bacillota</taxon>
        <taxon>Erysipelotrichia</taxon>
        <taxon>Erysipelotrichales</taxon>
        <taxon>Erysipelotrichaceae</taxon>
        <taxon>Dubosiella</taxon>
    </lineage>
</organism>
<keyword evidence="2" id="KW-0472">Membrane</keyword>
<reference evidence="3 4" key="1">
    <citation type="submission" date="2016-11" db="EMBL/GenBank/DDBJ databases">
        <title>Description of two novel members of the family Erysipelotrichaceae: Ileibacterium lipovorans gen. nov., sp. nov. and Dubosiella newyorkensis, gen. nov., sp. nov.</title>
        <authorList>
            <person name="Cox L.M."/>
            <person name="Sohn J."/>
            <person name="Tyrrell K.L."/>
            <person name="Citron D.M."/>
            <person name="Lawson P.A."/>
            <person name="Patel N.B."/>
            <person name="Iizumi T."/>
            <person name="Perez-Perez G.I."/>
            <person name="Goldstein E.J."/>
            <person name="Blaser M.J."/>
        </authorList>
    </citation>
    <scope>NUCLEOTIDE SEQUENCE [LARGE SCALE GENOMIC DNA]</scope>
    <source>
        <strain evidence="3 4">NYU-BL-A4</strain>
    </source>
</reference>
<dbReference type="RefSeq" id="WP_076340437.1">
    <property type="nucleotide sequence ID" value="NZ_CAJTMI010000031.1"/>
</dbReference>
<evidence type="ECO:0000313" key="3">
    <source>
        <dbReference type="EMBL" id="OLU47831.1"/>
    </source>
</evidence>
<feature type="coiled-coil region" evidence="1">
    <location>
        <begin position="174"/>
        <end position="242"/>
    </location>
</feature>
<dbReference type="AlphaFoldDB" id="A0A1U7NQC3"/>
<evidence type="ECO:0000256" key="2">
    <source>
        <dbReference type="SAM" id="Phobius"/>
    </source>
</evidence>
<feature type="transmembrane region" description="Helical" evidence="2">
    <location>
        <begin position="42"/>
        <end position="62"/>
    </location>
</feature>
<evidence type="ECO:0008006" key="5">
    <source>
        <dbReference type="Google" id="ProtNLM"/>
    </source>
</evidence>
<feature type="transmembrane region" description="Helical" evidence="2">
    <location>
        <begin position="113"/>
        <end position="133"/>
    </location>
</feature>
<dbReference type="InterPro" id="IPR010540">
    <property type="entry name" value="CmpB_TMEM229"/>
</dbReference>
<keyword evidence="2" id="KW-1133">Transmembrane helix</keyword>
<dbReference type="Proteomes" id="UP000186705">
    <property type="component" value="Unassembled WGS sequence"/>
</dbReference>
<dbReference type="OrthoDB" id="9789229at2"/>
<feature type="transmembrane region" description="Helical" evidence="2">
    <location>
        <begin position="68"/>
        <end position="92"/>
    </location>
</feature>
<dbReference type="Pfam" id="PF06541">
    <property type="entry name" value="ABC_trans_CmpB"/>
    <property type="match status" value="1"/>
</dbReference>
<gene>
    <name evidence="3" type="ORF">BO225_01030</name>
</gene>
<dbReference type="GeneID" id="78274536"/>